<evidence type="ECO:0000256" key="1">
    <source>
        <dbReference type="SAM" id="Coils"/>
    </source>
</evidence>
<feature type="region of interest" description="Disordered" evidence="2">
    <location>
        <begin position="269"/>
        <end position="288"/>
    </location>
</feature>
<sequence>MALQLGFTWNEEPITFKHQPTVSQPIVNQKEIFTLPEQLDFKASDPPMIGIEKPQPMKFSNKPPSPKKLIQYQGLTKKKSWNGPQANVIKKPKFSNFTNLSKDKLKLLGKKKEVKSHPKVAIKPQWNDNTGTAGLFDPVISKKIPIEIKHAMNKNKLDVSKEKITPPTVFQAWDEVPRTQSKPSKPPAHKKQVDPILRQKEILIKENLDIRFFEDNENIIKKLEQELNHEKKARRQLDSQFSEKMKELERFKALDQQIKVAKEQYIKKNKQPSPENVRSTSVGRATEPLVKKIQPGIVQKPNIKEDVRLIRPKTEPPTLKKVTSEQLLSQIDVMKESLNEDEIILDKNGGNMFEIPTRDTNKNKPMIIKPPKDWNRAKSTTPELHNAKTSTKQESTLQIIEQSESFAAPVQRFEITEVRSKMDPLLNALSSTITRLNRSEKYGAHSGIGLISRVSAKYIAYYADSLSDLIIDDILIDTVHELQSIENRVSNKNIKEFKSESEKFVEELVKDFHEETKALQEKYAKPIEKRKELVKDAEDEVEILIEKPKRFWTINVDEMIIKSIKNYRREMKNYLEIYGGGSEGKLWEIYGFIGDEFVEEAVDSVLNDYLGVLDEFTDKVIGQEFM</sequence>
<evidence type="ECO:0000256" key="2">
    <source>
        <dbReference type="SAM" id="MobiDB-lite"/>
    </source>
</evidence>
<dbReference type="AlphaFoldDB" id="A0AAU9JCC6"/>
<feature type="region of interest" description="Disordered" evidence="2">
    <location>
        <begin position="355"/>
        <end position="392"/>
    </location>
</feature>
<dbReference type="Proteomes" id="UP001162131">
    <property type="component" value="Unassembled WGS sequence"/>
</dbReference>
<evidence type="ECO:0008006" key="5">
    <source>
        <dbReference type="Google" id="ProtNLM"/>
    </source>
</evidence>
<name>A0AAU9JCC6_9CILI</name>
<dbReference type="EMBL" id="CAJZBQ010000020">
    <property type="protein sequence ID" value="CAG9318386.1"/>
    <property type="molecule type" value="Genomic_DNA"/>
</dbReference>
<protein>
    <recommendedName>
        <fullName evidence="5">DUF4378 domain-containing protein</fullName>
    </recommendedName>
</protein>
<evidence type="ECO:0000313" key="3">
    <source>
        <dbReference type="EMBL" id="CAG9318386.1"/>
    </source>
</evidence>
<feature type="region of interest" description="Disordered" evidence="2">
    <location>
        <begin position="172"/>
        <end position="193"/>
    </location>
</feature>
<comment type="caution">
    <text evidence="3">The sequence shown here is derived from an EMBL/GenBank/DDBJ whole genome shotgun (WGS) entry which is preliminary data.</text>
</comment>
<reference evidence="3" key="1">
    <citation type="submission" date="2021-09" db="EMBL/GenBank/DDBJ databases">
        <authorList>
            <consortium name="AG Swart"/>
            <person name="Singh M."/>
            <person name="Singh A."/>
            <person name="Seah K."/>
            <person name="Emmerich C."/>
        </authorList>
    </citation>
    <scope>NUCLEOTIDE SEQUENCE</scope>
    <source>
        <strain evidence="3">ATCC30299</strain>
    </source>
</reference>
<gene>
    <name evidence="3" type="ORF">BSTOLATCC_MIC20860</name>
</gene>
<feature type="coiled-coil region" evidence="1">
    <location>
        <begin position="213"/>
        <end position="240"/>
    </location>
</feature>
<organism evidence="3 4">
    <name type="scientific">Blepharisma stoltei</name>
    <dbReference type="NCBI Taxonomy" id="1481888"/>
    <lineage>
        <taxon>Eukaryota</taxon>
        <taxon>Sar</taxon>
        <taxon>Alveolata</taxon>
        <taxon>Ciliophora</taxon>
        <taxon>Postciliodesmatophora</taxon>
        <taxon>Heterotrichea</taxon>
        <taxon>Heterotrichida</taxon>
        <taxon>Blepharismidae</taxon>
        <taxon>Blepharisma</taxon>
    </lineage>
</organism>
<proteinExistence type="predicted"/>
<feature type="compositionally biased region" description="Polar residues" evidence="2">
    <location>
        <begin position="377"/>
        <end position="392"/>
    </location>
</feature>
<evidence type="ECO:0000313" key="4">
    <source>
        <dbReference type="Proteomes" id="UP001162131"/>
    </source>
</evidence>
<keyword evidence="4" id="KW-1185">Reference proteome</keyword>
<accession>A0AAU9JCC6</accession>
<feature type="compositionally biased region" description="Polar residues" evidence="2">
    <location>
        <begin position="271"/>
        <end position="283"/>
    </location>
</feature>
<keyword evidence="1" id="KW-0175">Coiled coil</keyword>